<proteinExistence type="predicted"/>
<sequence>MPKISYMFFSVNLHNSSLMEFETQTSWCRNINKPLVKPLEGARREESRAWEQEGHSRFSSGQAKEHHGRGFSREKDREEGEIMDTRVAAMLYLPNSFSWSWLKLAEDHVDDDYVMGMDEVKAFLEYGIDMDAADDLEDVTEEEMEELILDKESVAPLVETEAVGEVETERGPVTGAVAKQQGTRKRTFKPTGSAAGSTKMRIANALVKRAAAKVSSRQGDGRKQQESKGTSIPKPGNFKV</sequence>
<dbReference type="EMBL" id="JAAMPC010000017">
    <property type="protein sequence ID" value="KAG2247491.1"/>
    <property type="molecule type" value="Genomic_DNA"/>
</dbReference>
<reference evidence="2 3" key="1">
    <citation type="submission" date="2020-02" db="EMBL/GenBank/DDBJ databases">
        <authorList>
            <person name="Ma Q."/>
            <person name="Huang Y."/>
            <person name="Song X."/>
            <person name="Pei D."/>
        </authorList>
    </citation>
    <scope>NUCLEOTIDE SEQUENCE [LARGE SCALE GENOMIC DNA]</scope>
    <source>
        <strain evidence="2">Sxm20200214</strain>
        <tissue evidence="2">Leaf</tissue>
    </source>
</reference>
<dbReference type="AlphaFoldDB" id="A0A8X7TPK3"/>
<evidence type="ECO:0000256" key="1">
    <source>
        <dbReference type="SAM" id="MobiDB-lite"/>
    </source>
</evidence>
<feature type="compositionally biased region" description="Basic and acidic residues" evidence="1">
    <location>
        <begin position="46"/>
        <end position="56"/>
    </location>
</feature>
<comment type="caution">
    <text evidence="2">The sequence shown here is derived from an EMBL/GenBank/DDBJ whole genome shotgun (WGS) entry which is preliminary data.</text>
</comment>
<gene>
    <name evidence="2" type="ORF">Bca52824_087119</name>
</gene>
<accession>A0A8X7TPK3</accession>
<name>A0A8X7TPK3_BRACI</name>
<feature type="region of interest" description="Disordered" evidence="1">
    <location>
        <begin position="46"/>
        <end position="78"/>
    </location>
</feature>
<protein>
    <submittedName>
        <fullName evidence="2">Uncharacterized protein</fullName>
    </submittedName>
</protein>
<feature type="region of interest" description="Disordered" evidence="1">
    <location>
        <begin position="177"/>
        <end position="240"/>
    </location>
</feature>
<dbReference type="Proteomes" id="UP000886595">
    <property type="component" value="Unassembled WGS sequence"/>
</dbReference>
<evidence type="ECO:0000313" key="2">
    <source>
        <dbReference type="EMBL" id="KAG2247491.1"/>
    </source>
</evidence>
<evidence type="ECO:0000313" key="3">
    <source>
        <dbReference type="Proteomes" id="UP000886595"/>
    </source>
</evidence>
<organism evidence="2 3">
    <name type="scientific">Brassica carinata</name>
    <name type="common">Ethiopian mustard</name>
    <name type="synonym">Abyssinian cabbage</name>
    <dbReference type="NCBI Taxonomy" id="52824"/>
    <lineage>
        <taxon>Eukaryota</taxon>
        <taxon>Viridiplantae</taxon>
        <taxon>Streptophyta</taxon>
        <taxon>Embryophyta</taxon>
        <taxon>Tracheophyta</taxon>
        <taxon>Spermatophyta</taxon>
        <taxon>Magnoliopsida</taxon>
        <taxon>eudicotyledons</taxon>
        <taxon>Gunneridae</taxon>
        <taxon>Pentapetalae</taxon>
        <taxon>rosids</taxon>
        <taxon>malvids</taxon>
        <taxon>Brassicales</taxon>
        <taxon>Brassicaceae</taxon>
        <taxon>Brassiceae</taxon>
        <taxon>Brassica</taxon>
    </lineage>
</organism>
<keyword evidence="3" id="KW-1185">Reference proteome</keyword>